<reference evidence="2 3" key="1">
    <citation type="journal article" date="2016" name="Nat. Commun.">
        <title>Thousands of microbial genomes shed light on interconnected biogeochemical processes in an aquifer system.</title>
        <authorList>
            <person name="Anantharaman K."/>
            <person name="Brown C.T."/>
            <person name="Hug L.A."/>
            <person name="Sharon I."/>
            <person name="Castelle C.J."/>
            <person name="Probst A.J."/>
            <person name="Thomas B.C."/>
            <person name="Singh A."/>
            <person name="Wilkins M.J."/>
            <person name="Karaoz U."/>
            <person name="Brodie E.L."/>
            <person name="Williams K.H."/>
            <person name="Hubbard S.S."/>
            <person name="Banfield J.F."/>
        </authorList>
    </citation>
    <scope>NUCLEOTIDE SEQUENCE [LARGE SCALE GENOMIC DNA]</scope>
</reference>
<organism evidence="2 3">
    <name type="scientific">Candidatus Lambdaproteobacteria bacterium RIFOXYD2_FULL_50_16</name>
    <dbReference type="NCBI Taxonomy" id="1817772"/>
    <lineage>
        <taxon>Bacteria</taxon>
        <taxon>Pseudomonadati</taxon>
        <taxon>Pseudomonadota</taxon>
        <taxon>Candidatus Lambdaproteobacteria</taxon>
    </lineage>
</organism>
<evidence type="ECO:0000313" key="3">
    <source>
        <dbReference type="Proteomes" id="UP000178449"/>
    </source>
</evidence>
<proteinExistence type="predicted"/>
<protein>
    <submittedName>
        <fullName evidence="2">Uncharacterized protein</fullName>
    </submittedName>
</protein>
<name>A0A1F6G835_9PROT</name>
<feature type="region of interest" description="Disordered" evidence="1">
    <location>
        <begin position="1"/>
        <end position="25"/>
    </location>
</feature>
<sequence length="69" mass="7814">MFGQSLRYPPSHQRAPSHPTWIQTNPDSWGGGQWGLVRCLKTTKLIELLNQEVKQRTKPLEFVRAGGSP</sequence>
<accession>A0A1F6G835</accession>
<dbReference type="STRING" id="1817772.A2527_14520"/>
<comment type="caution">
    <text evidence="2">The sequence shown here is derived from an EMBL/GenBank/DDBJ whole genome shotgun (WGS) entry which is preliminary data.</text>
</comment>
<evidence type="ECO:0000313" key="2">
    <source>
        <dbReference type="EMBL" id="OGG94273.1"/>
    </source>
</evidence>
<gene>
    <name evidence="2" type="ORF">A2527_14520</name>
</gene>
<evidence type="ECO:0000256" key="1">
    <source>
        <dbReference type="SAM" id="MobiDB-lite"/>
    </source>
</evidence>
<dbReference type="Proteomes" id="UP000178449">
    <property type="component" value="Unassembled WGS sequence"/>
</dbReference>
<dbReference type="EMBL" id="MFNE01000040">
    <property type="protein sequence ID" value="OGG94273.1"/>
    <property type="molecule type" value="Genomic_DNA"/>
</dbReference>
<dbReference type="AlphaFoldDB" id="A0A1F6G835"/>